<keyword evidence="1" id="KW-0802">TPR repeat</keyword>
<dbReference type="OrthoDB" id="5414584at2"/>
<evidence type="ECO:0000313" key="2">
    <source>
        <dbReference type="EMBL" id="TYT73748.1"/>
    </source>
</evidence>
<name>A0A5S5MDF6_9BACT</name>
<evidence type="ECO:0000256" key="1">
    <source>
        <dbReference type="PROSITE-ProRule" id="PRU00339"/>
    </source>
</evidence>
<dbReference type="InterPro" id="IPR011990">
    <property type="entry name" value="TPR-like_helical_dom_sf"/>
</dbReference>
<dbReference type="Pfam" id="PF13424">
    <property type="entry name" value="TPR_12"/>
    <property type="match status" value="1"/>
</dbReference>
<dbReference type="EMBL" id="VDMB01000021">
    <property type="protein sequence ID" value="TYT73748.1"/>
    <property type="molecule type" value="Genomic_DNA"/>
</dbReference>
<evidence type="ECO:0000313" key="3">
    <source>
        <dbReference type="Proteomes" id="UP000321899"/>
    </source>
</evidence>
<dbReference type="SUPFAM" id="SSF48452">
    <property type="entry name" value="TPR-like"/>
    <property type="match status" value="2"/>
</dbReference>
<gene>
    <name evidence="2" type="ORF">FIM25_13485</name>
</gene>
<sequence length="304" mass="33522">MKKYNLPALAILVFFILLPACGGKKEMPKIPEWEQQAHRSVRQGNAAYHKGCYLLASRHYQAALEGYTAADNSYGTALALNNLGNAFRMRHQYEDALACYEEAGQRAALLGETDLEMLSSANRISLLLDMDQPDKAAYLMEKIADREAFPVFKRPEARLLDLSTRQKKAEELLKTALHGAGPDEKAGLYFTLGKIILEQNRAEEAREAFTKALALDKAAGRFGATASDLMALARCESLLGNDFKAYDAARRAMEIWALTGAAHEVAEHEAFFMELSEKSGADTSLSLHFIKTWLAGRAIAGPCD</sequence>
<dbReference type="Gene3D" id="1.25.40.10">
    <property type="entry name" value="Tetratricopeptide repeat domain"/>
    <property type="match status" value="2"/>
</dbReference>
<dbReference type="RefSeq" id="WP_139450280.1">
    <property type="nucleotide sequence ID" value="NZ_VDMB01000021.1"/>
</dbReference>
<comment type="caution">
    <text evidence="2">The sequence shown here is derived from an EMBL/GenBank/DDBJ whole genome shotgun (WGS) entry which is preliminary data.</text>
</comment>
<reference evidence="2 3" key="1">
    <citation type="submission" date="2019-06" db="EMBL/GenBank/DDBJ databases">
        <title>Desulfobotulus mexicanus sp. nov., a novel sulfate-reducing bacterium isolated from the sediment of an alkaline crater lake in Mexico.</title>
        <authorList>
            <person name="Hirschler-Rea A."/>
        </authorList>
    </citation>
    <scope>NUCLEOTIDE SEQUENCE [LARGE SCALE GENOMIC DNA]</scope>
    <source>
        <strain evidence="2 3">PAR22N</strain>
    </source>
</reference>
<keyword evidence="3" id="KW-1185">Reference proteome</keyword>
<accession>A0A5S5MDF6</accession>
<dbReference type="Proteomes" id="UP000321899">
    <property type="component" value="Unassembled WGS sequence"/>
</dbReference>
<proteinExistence type="predicted"/>
<dbReference type="AlphaFoldDB" id="A0A5S5MDF6"/>
<feature type="repeat" description="TPR" evidence="1">
    <location>
        <begin position="186"/>
        <end position="219"/>
    </location>
</feature>
<dbReference type="SMART" id="SM00028">
    <property type="entry name" value="TPR"/>
    <property type="match status" value="3"/>
</dbReference>
<organism evidence="2 3">
    <name type="scientific">Desulfobotulus mexicanus</name>
    <dbReference type="NCBI Taxonomy" id="2586642"/>
    <lineage>
        <taxon>Bacteria</taxon>
        <taxon>Pseudomonadati</taxon>
        <taxon>Thermodesulfobacteriota</taxon>
        <taxon>Desulfobacteria</taxon>
        <taxon>Desulfobacterales</taxon>
        <taxon>Desulfobacteraceae</taxon>
        <taxon>Desulfobotulus</taxon>
    </lineage>
</organism>
<dbReference type="InterPro" id="IPR019734">
    <property type="entry name" value="TPR_rpt"/>
</dbReference>
<protein>
    <submittedName>
        <fullName evidence="2">Tetratricopeptide repeat protein</fullName>
    </submittedName>
</protein>
<dbReference type="PROSITE" id="PS50005">
    <property type="entry name" value="TPR"/>
    <property type="match status" value="1"/>
</dbReference>